<evidence type="ECO:0000256" key="1">
    <source>
        <dbReference type="SAM" id="MobiDB-lite"/>
    </source>
</evidence>
<evidence type="ECO:0000259" key="2">
    <source>
        <dbReference type="Pfam" id="PF13672"/>
    </source>
</evidence>
<feature type="domain" description="PPM-type phosphatase" evidence="2">
    <location>
        <begin position="30"/>
        <end position="243"/>
    </location>
</feature>
<dbReference type="Proteomes" id="UP000645517">
    <property type="component" value="Unassembled WGS sequence"/>
</dbReference>
<feature type="region of interest" description="Disordered" evidence="1">
    <location>
        <begin position="1"/>
        <end position="21"/>
    </location>
</feature>
<evidence type="ECO:0000313" key="4">
    <source>
        <dbReference type="Proteomes" id="UP000645517"/>
    </source>
</evidence>
<dbReference type="SUPFAM" id="SSF81606">
    <property type="entry name" value="PP2C-like"/>
    <property type="match status" value="1"/>
</dbReference>
<accession>A0ABQ2JHZ5</accession>
<organism evidence="3 4">
    <name type="scientific">Deinococcus daejeonensis</name>
    <dbReference type="NCBI Taxonomy" id="1007098"/>
    <lineage>
        <taxon>Bacteria</taxon>
        <taxon>Thermotogati</taxon>
        <taxon>Deinococcota</taxon>
        <taxon>Deinococci</taxon>
        <taxon>Deinococcales</taxon>
        <taxon>Deinococcaceae</taxon>
        <taxon>Deinococcus</taxon>
    </lineage>
</organism>
<dbReference type="InterPro" id="IPR036457">
    <property type="entry name" value="PPM-type-like_dom_sf"/>
</dbReference>
<comment type="caution">
    <text evidence="3">The sequence shown here is derived from an EMBL/GenBank/DDBJ whole genome shotgun (WGS) entry which is preliminary data.</text>
</comment>
<dbReference type="Pfam" id="PF13672">
    <property type="entry name" value="PP2C_2"/>
    <property type="match status" value="1"/>
</dbReference>
<reference evidence="4" key="1">
    <citation type="journal article" date="2019" name="Int. J. Syst. Evol. Microbiol.">
        <title>The Global Catalogue of Microorganisms (GCM) 10K type strain sequencing project: providing services to taxonomists for standard genome sequencing and annotation.</title>
        <authorList>
            <consortium name="The Broad Institute Genomics Platform"/>
            <consortium name="The Broad Institute Genome Sequencing Center for Infectious Disease"/>
            <person name="Wu L."/>
            <person name="Ma J."/>
        </authorList>
    </citation>
    <scope>NUCLEOTIDE SEQUENCE [LARGE SCALE GENOMIC DNA]</scope>
    <source>
        <strain evidence="4">JCM 16918</strain>
    </source>
</reference>
<dbReference type="InterPro" id="IPR001932">
    <property type="entry name" value="PPM-type_phosphatase-like_dom"/>
</dbReference>
<dbReference type="Gene3D" id="3.60.40.10">
    <property type="entry name" value="PPM-type phosphatase domain"/>
    <property type="match status" value="1"/>
</dbReference>
<evidence type="ECO:0000313" key="3">
    <source>
        <dbReference type="EMBL" id="GGN45645.1"/>
    </source>
</evidence>
<keyword evidence="4" id="KW-1185">Reference proteome</keyword>
<dbReference type="EMBL" id="BMOR01000028">
    <property type="protein sequence ID" value="GGN45645.1"/>
    <property type="molecule type" value="Genomic_DNA"/>
</dbReference>
<dbReference type="RefSeq" id="WP_189059065.1">
    <property type="nucleotide sequence ID" value="NZ_BMOR01000028.1"/>
</dbReference>
<protein>
    <recommendedName>
        <fullName evidence="2">PPM-type phosphatase domain-containing protein</fullName>
    </recommendedName>
</protein>
<gene>
    <name evidence="3" type="primary">yegK</name>
    <name evidence="3" type="ORF">GCM10010842_35400</name>
</gene>
<name>A0ABQ2JHZ5_9DEIO</name>
<proteinExistence type="predicted"/>
<sequence>MDDLNPLPEQTHESPFPSEPTWRVAGASVRGTGHVKAGLPCQDAHDVRVSLGPDGVPLLIAVASDGAGSARHAEDASRAACEFATARAEHLVWHDGLTLDRLSPAGLIADVRAHLEQLAASRDWAVRDLYCTFLMALILPDAALFMQVGDGAIVFGSGDMDMAFWPLGGEYANETHFVVSASNDQVHARFVAGPVTSVALLTDGLQMVALNMQQREPHRPFFDAFFQALQQMPERAAFETALARTLEDDRINARTDDDKTLVVALLT</sequence>